<evidence type="ECO:0000313" key="4">
    <source>
        <dbReference type="Proteomes" id="UP000297245"/>
    </source>
</evidence>
<organism evidence="2 4">
    <name type="scientific">Dendrothele bispora (strain CBS 962.96)</name>
    <dbReference type="NCBI Taxonomy" id="1314807"/>
    <lineage>
        <taxon>Eukaryota</taxon>
        <taxon>Fungi</taxon>
        <taxon>Dikarya</taxon>
        <taxon>Basidiomycota</taxon>
        <taxon>Agaricomycotina</taxon>
        <taxon>Agaricomycetes</taxon>
        <taxon>Agaricomycetidae</taxon>
        <taxon>Agaricales</taxon>
        <taxon>Agaricales incertae sedis</taxon>
        <taxon>Dendrothele</taxon>
    </lineage>
</organism>
<feature type="compositionally biased region" description="Basic and acidic residues" evidence="1">
    <location>
        <begin position="184"/>
        <end position="194"/>
    </location>
</feature>
<feature type="compositionally biased region" description="Low complexity" evidence="1">
    <location>
        <begin position="107"/>
        <end position="121"/>
    </location>
</feature>
<feature type="region of interest" description="Disordered" evidence="1">
    <location>
        <begin position="184"/>
        <end position="222"/>
    </location>
</feature>
<proteinExistence type="predicted"/>
<keyword evidence="4" id="KW-1185">Reference proteome</keyword>
<feature type="compositionally biased region" description="Basic residues" evidence="1">
    <location>
        <begin position="195"/>
        <end position="207"/>
    </location>
</feature>
<evidence type="ECO:0000256" key="1">
    <source>
        <dbReference type="SAM" id="MobiDB-lite"/>
    </source>
</evidence>
<reference evidence="2 4" key="1">
    <citation type="journal article" date="2019" name="Nat. Ecol. Evol.">
        <title>Megaphylogeny resolves global patterns of mushroom evolution.</title>
        <authorList>
            <person name="Varga T."/>
            <person name="Krizsan K."/>
            <person name="Foldi C."/>
            <person name="Dima B."/>
            <person name="Sanchez-Garcia M."/>
            <person name="Sanchez-Ramirez S."/>
            <person name="Szollosi G.J."/>
            <person name="Szarkandi J.G."/>
            <person name="Papp V."/>
            <person name="Albert L."/>
            <person name="Andreopoulos W."/>
            <person name="Angelini C."/>
            <person name="Antonin V."/>
            <person name="Barry K.W."/>
            <person name="Bougher N.L."/>
            <person name="Buchanan P."/>
            <person name="Buyck B."/>
            <person name="Bense V."/>
            <person name="Catcheside P."/>
            <person name="Chovatia M."/>
            <person name="Cooper J."/>
            <person name="Damon W."/>
            <person name="Desjardin D."/>
            <person name="Finy P."/>
            <person name="Geml J."/>
            <person name="Haridas S."/>
            <person name="Hughes K."/>
            <person name="Justo A."/>
            <person name="Karasinski D."/>
            <person name="Kautmanova I."/>
            <person name="Kiss B."/>
            <person name="Kocsube S."/>
            <person name="Kotiranta H."/>
            <person name="LaButti K.M."/>
            <person name="Lechner B.E."/>
            <person name="Liimatainen K."/>
            <person name="Lipzen A."/>
            <person name="Lukacs Z."/>
            <person name="Mihaltcheva S."/>
            <person name="Morgado L.N."/>
            <person name="Niskanen T."/>
            <person name="Noordeloos M.E."/>
            <person name="Ohm R.A."/>
            <person name="Ortiz-Santana B."/>
            <person name="Ovrebo C."/>
            <person name="Racz N."/>
            <person name="Riley R."/>
            <person name="Savchenko A."/>
            <person name="Shiryaev A."/>
            <person name="Soop K."/>
            <person name="Spirin V."/>
            <person name="Szebenyi C."/>
            <person name="Tomsovsky M."/>
            <person name="Tulloss R.E."/>
            <person name="Uehling J."/>
            <person name="Grigoriev I.V."/>
            <person name="Vagvolgyi C."/>
            <person name="Papp T."/>
            <person name="Martin F.M."/>
            <person name="Miettinen O."/>
            <person name="Hibbett D.S."/>
            <person name="Nagy L.G."/>
        </authorList>
    </citation>
    <scope>NUCLEOTIDE SEQUENCE [LARGE SCALE GENOMIC DNA]</scope>
    <source>
        <strain evidence="2 4">CBS 962.96</strain>
    </source>
</reference>
<feature type="region of interest" description="Disordered" evidence="1">
    <location>
        <begin position="102"/>
        <end position="121"/>
    </location>
</feature>
<evidence type="ECO:0000313" key="2">
    <source>
        <dbReference type="EMBL" id="THU80088.1"/>
    </source>
</evidence>
<sequence length="222" mass="26145">MSANPALFINFSTKASRSLVRQVLQPHSEFGLRTQDIFKSIHEKFPDAKEDPKYVPDVDLELTKTLRNQQRYPEFPKHPVRSMKHLKSNILPDMVQSGEVQEVTLAPSSSSSSSSPSGETQTLVKYKYLPPLKKVQETIPHCILPPNVKMEWRWRLVPEYIFNQAEEDERQDLDWDRVRKIREGENRVRMERERHRQLRKQERKRRERGGTGIRMGRNGRKS</sequence>
<accession>A0A4S8KX05</accession>
<dbReference type="OrthoDB" id="2587968at2759"/>
<dbReference type="Proteomes" id="UP000297245">
    <property type="component" value="Unassembled WGS sequence"/>
</dbReference>
<name>A0A4S8KX05_DENBC</name>
<dbReference type="EMBL" id="ML179942">
    <property type="protein sequence ID" value="THU80088.1"/>
    <property type="molecule type" value="Genomic_DNA"/>
</dbReference>
<dbReference type="AlphaFoldDB" id="A0A4S8KX05"/>
<dbReference type="EMBL" id="ML179509">
    <property type="protein sequence ID" value="THU86167.1"/>
    <property type="molecule type" value="Genomic_DNA"/>
</dbReference>
<evidence type="ECO:0000313" key="3">
    <source>
        <dbReference type="EMBL" id="THU86167.1"/>
    </source>
</evidence>
<protein>
    <submittedName>
        <fullName evidence="2">Uncharacterized protein</fullName>
    </submittedName>
</protein>
<gene>
    <name evidence="3" type="ORF">K435DRAFT_868536</name>
    <name evidence="2" type="ORF">K435DRAFT_874760</name>
</gene>